<feature type="coiled-coil region" evidence="7">
    <location>
        <begin position="29"/>
        <end position="138"/>
    </location>
</feature>
<comment type="subcellular location">
    <subcellularLocation>
        <location evidence="1">Cytoplasm</location>
    </subcellularLocation>
</comment>
<organism evidence="8 9">
    <name type="scientific">Thermolongibacillus altinsuensis</name>
    <dbReference type="NCBI Taxonomy" id="575256"/>
    <lineage>
        <taxon>Bacteria</taxon>
        <taxon>Bacillati</taxon>
        <taxon>Bacillota</taxon>
        <taxon>Bacilli</taxon>
        <taxon>Bacillales</taxon>
        <taxon>Anoxybacillaceae</taxon>
        <taxon>Thermolongibacillus</taxon>
    </lineage>
</organism>
<dbReference type="Pfam" id="PF05103">
    <property type="entry name" value="DivIVA"/>
    <property type="match status" value="1"/>
</dbReference>
<dbReference type="NCBIfam" id="TIGR03544">
    <property type="entry name" value="DivI1A_domain"/>
    <property type="match status" value="1"/>
</dbReference>
<dbReference type="RefSeq" id="WP_132948069.1">
    <property type="nucleotide sequence ID" value="NZ_SLUL01000005.1"/>
</dbReference>
<evidence type="ECO:0000256" key="1">
    <source>
        <dbReference type="ARBA" id="ARBA00004496"/>
    </source>
</evidence>
<dbReference type="GO" id="GO:0051301">
    <property type="term" value="P:cell division"/>
    <property type="evidence" value="ECO:0007669"/>
    <property type="project" value="UniProtKB-KW"/>
</dbReference>
<sequence>MPLTPLDIHNKEFSRGFRGYDEDEVNEFLDQVIKDYEMVIREKKQLEEKVKELTEKLNYFTNIEETLNKSILIAQETAEEVKRNAQKEAKLIIKEAEKNADRIISEALAKTRKIAMEVEELKRQAKVFRNRFKMLIEAQLDMLNNDDWDHLLDYKLDDEDKLDNEAVKEMSES</sequence>
<dbReference type="Gene3D" id="6.10.250.660">
    <property type="match status" value="1"/>
</dbReference>
<dbReference type="OrthoDB" id="9815492at2"/>
<reference evidence="8 9" key="1">
    <citation type="submission" date="2019-03" db="EMBL/GenBank/DDBJ databases">
        <title>Genomic Encyclopedia of Type Strains, Phase IV (KMG-IV): sequencing the most valuable type-strain genomes for metagenomic binning, comparative biology and taxonomic classification.</title>
        <authorList>
            <person name="Goeker M."/>
        </authorList>
    </citation>
    <scope>NUCLEOTIDE SEQUENCE [LARGE SCALE GENOMIC DNA]</scope>
    <source>
        <strain evidence="8 9">DSM 24979</strain>
    </source>
</reference>
<comment type="caution">
    <text evidence="8">The sequence shown here is derived from an EMBL/GenBank/DDBJ whole genome shotgun (WGS) entry which is preliminary data.</text>
</comment>
<name>A0A4R1QGL3_9BACL</name>
<dbReference type="Proteomes" id="UP000295658">
    <property type="component" value="Unassembled WGS sequence"/>
</dbReference>
<dbReference type="EMBL" id="SLUL01000005">
    <property type="protein sequence ID" value="TCL50298.1"/>
    <property type="molecule type" value="Genomic_DNA"/>
</dbReference>
<dbReference type="GO" id="GO:0005737">
    <property type="term" value="C:cytoplasm"/>
    <property type="evidence" value="ECO:0007669"/>
    <property type="project" value="UniProtKB-SubCell"/>
</dbReference>
<keyword evidence="6" id="KW-0131">Cell cycle</keyword>
<keyword evidence="3" id="KW-0963">Cytoplasm</keyword>
<dbReference type="InterPro" id="IPR007793">
    <property type="entry name" value="DivIVA_fam"/>
</dbReference>
<evidence type="ECO:0000256" key="2">
    <source>
        <dbReference type="ARBA" id="ARBA00009008"/>
    </source>
</evidence>
<dbReference type="PANTHER" id="PTHR35794">
    <property type="entry name" value="CELL DIVISION PROTEIN DIVIVA"/>
    <property type="match status" value="1"/>
</dbReference>
<comment type="similarity">
    <text evidence="2">Belongs to the DivIVA family.</text>
</comment>
<evidence type="ECO:0000256" key="3">
    <source>
        <dbReference type="ARBA" id="ARBA00022490"/>
    </source>
</evidence>
<proteinExistence type="inferred from homology"/>
<dbReference type="PANTHER" id="PTHR35794:SF2">
    <property type="entry name" value="CELL DIVISION PROTEIN DIVIVA"/>
    <property type="match status" value="1"/>
</dbReference>
<evidence type="ECO:0000256" key="4">
    <source>
        <dbReference type="ARBA" id="ARBA00022618"/>
    </source>
</evidence>
<protein>
    <submittedName>
        <fullName evidence="8">Cell division initiation protein</fullName>
    </submittedName>
</protein>
<dbReference type="AlphaFoldDB" id="A0A4R1QGL3"/>
<keyword evidence="5 7" id="KW-0175">Coiled coil</keyword>
<keyword evidence="4 8" id="KW-0132">Cell division</keyword>
<evidence type="ECO:0000313" key="9">
    <source>
        <dbReference type="Proteomes" id="UP000295658"/>
    </source>
</evidence>
<dbReference type="InterPro" id="IPR019933">
    <property type="entry name" value="DivIVA_domain"/>
</dbReference>
<accession>A0A4R1QGL3</accession>
<evidence type="ECO:0000256" key="5">
    <source>
        <dbReference type="ARBA" id="ARBA00023054"/>
    </source>
</evidence>
<evidence type="ECO:0000313" key="8">
    <source>
        <dbReference type="EMBL" id="TCL50298.1"/>
    </source>
</evidence>
<gene>
    <name evidence="8" type="ORF">EDD69_10595</name>
</gene>
<evidence type="ECO:0000256" key="7">
    <source>
        <dbReference type="SAM" id="Coils"/>
    </source>
</evidence>
<evidence type="ECO:0000256" key="6">
    <source>
        <dbReference type="ARBA" id="ARBA00023306"/>
    </source>
</evidence>
<keyword evidence="9" id="KW-1185">Reference proteome</keyword>